<evidence type="ECO:0000256" key="1">
    <source>
        <dbReference type="SAM" id="Phobius"/>
    </source>
</evidence>
<feature type="transmembrane region" description="Helical" evidence="1">
    <location>
        <begin position="60"/>
        <end position="83"/>
    </location>
</feature>
<comment type="caution">
    <text evidence="2">The sequence shown here is derived from an EMBL/GenBank/DDBJ whole genome shotgun (WGS) entry which is preliminary data.</text>
</comment>
<feature type="transmembrane region" description="Helical" evidence="1">
    <location>
        <begin position="103"/>
        <end position="121"/>
    </location>
</feature>
<reference evidence="2 3" key="1">
    <citation type="submission" date="2018-02" db="EMBL/GenBank/DDBJ databases">
        <authorList>
            <person name="Dubost A."/>
        </authorList>
    </citation>
    <scope>NUCLEOTIDE SEQUENCE [LARGE SCALE GENOMIC DNA]</scope>
    <source>
        <strain evidence="3">JV551A3</strain>
    </source>
</reference>
<keyword evidence="1" id="KW-0812">Transmembrane</keyword>
<keyword evidence="1" id="KW-0472">Membrane</keyword>
<gene>
    <name evidence="2" type="ORF">JV551A3_V1_1320009</name>
</gene>
<organism evidence="2 3">
    <name type="scientific">Pseudomonas inefficax</name>
    <dbReference type="NCBI Taxonomy" id="2078786"/>
    <lineage>
        <taxon>Bacteria</taxon>
        <taxon>Pseudomonadati</taxon>
        <taxon>Pseudomonadota</taxon>
        <taxon>Gammaproteobacteria</taxon>
        <taxon>Pseudomonadales</taxon>
        <taxon>Pseudomonadaceae</taxon>
        <taxon>Pseudomonas</taxon>
    </lineage>
</organism>
<proteinExistence type="predicted"/>
<evidence type="ECO:0000313" key="3">
    <source>
        <dbReference type="Proteomes" id="UP000294335"/>
    </source>
</evidence>
<dbReference type="EMBL" id="OPYN01000132">
    <property type="protein sequence ID" value="SPO61263.1"/>
    <property type="molecule type" value="Genomic_DNA"/>
</dbReference>
<evidence type="ECO:0000313" key="2">
    <source>
        <dbReference type="EMBL" id="SPO61263.1"/>
    </source>
</evidence>
<keyword evidence="1" id="KW-1133">Transmembrane helix</keyword>
<accession>A0AAQ1P902</accession>
<dbReference type="Proteomes" id="UP000294335">
    <property type="component" value="Unassembled WGS sequence"/>
</dbReference>
<sequence>MDDTLIDRSTARRFKKLSNNRDQRLLQPWYAELYAELGRHPAQRVPGVRQPFSSLLAPPAMAVLAALAAGLRCPLAVIGEVAARSLPAFVPSAGGPFPVIGEIAWVGFLGAAALAGSLLILRHVVSPCDGWVALIFAMPWFRAADHKVCSMVLPATDQWHQTWAGKRFAWRKQVDRTFLCRRRSQQHGDGL</sequence>
<name>A0AAQ1P902_9PSED</name>
<dbReference type="AlphaFoldDB" id="A0AAQ1P902"/>
<keyword evidence="3" id="KW-1185">Reference proteome</keyword>
<protein>
    <submittedName>
        <fullName evidence="2">Uncharacterized protein</fullName>
    </submittedName>
</protein>